<dbReference type="InterPro" id="IPR042095">
    <property type="entry name" value="SUMF_sf"/>
</dbReference>
<dbReference type="Proteomes" id="UP000766609">
    <property type="component" value="Unassembled WGS sequence"/>
</dbReference>
<keyword evidence="3" id="KW-1185">Reference proteome</keyword>
<gene>
    <name evidence="2" type="ORF">KUV23_09670</name>
</gene>
<proteinExistence type="predicted"/>
<dbReference type="Gene3D" id="3.90.1580.10">
    <property type="entry name" value="paralog of FGE (formylglycine-generating enzyme)"/>
    <property type="match status" value="1"/>
</dbReference>
<dbReference type="RefSeq" id="WP_222583989.1">
    <property type="nucleotide sequence ID" value="NZ_JAHVHP010000002.1"/>
</dbReference>
<comment type="caution">
    <text evidence="2">The sequence shown here is derived from an EMBL/GenBank/DDBJ whole genome shotgun (WGS) entry which is preliminary data.</text>
</comment>
<evidence type="ECO:0000313" key="2">
    <source>
        <dbReference type="EMBL" id="MBY5951240.1"/>
    </source>
</evidence>
<feature type="domain" description="Sulfatase-modifying factor enzyme-like" evidence="1">
    <location>
        <begin position="37"/>
        <end position="201"/>
    </location>
</feature>
<protein>
    <submittedName>
        <fullName evidence="2">Formylglycine-generating enzyme family protein</fullName>
    </submittedName>
</protein>
<dbReference type="PANTHER" id="PTHR23150">
    <property type="entry name" value="SULFATASE MODIFYING FACTOR 1, 2"/>
    <property type="match status" value="1"/>
</dbReference>
<evidence type="ECO:0000259" key="1">
    <source>
        <dbReference type="Pfam" id="PF03781"/>
    </source>
</evidence>
<dbReference type="InterPro" id="IPR005532">
    <property type="entry name" value="SUMF_dom"/>
</dbReference>
<dbReference type="Pfam" id="PF03781">
    <property type="entry name" value="FGE-sulfatase"/>
    <property type="match status" value="1"/>
</dbReference>
<dbReference type="SUPFAM" id="SSF56436">
    <property type="entry name" value="C-type lectin-like"/>
    <property type="match status" value="1"/>
</dbReference>
<dbReference type="EMBL" id="JAHVHP010000002">
    <property type="protein sequence ID" value="MBY5951240.1"/>
    <property type="molecule type" value="Genomic_DNA"/>
</dbReference>
<dbReference type="InterPro" id="IPR016187">
    <property type="entry name" value="CTDL_fold"/>
</dbReference>
<dbReference type="PANTHER" id="PTHR23150:SF19">
    <property type="entry name" value="FORMYLGLYCINE-GENERATING ENZYME"/>
    <property type="match status" value="1"/>
</dbReference>
<dbReference type="InterPro" id="IPR051043">
    <property type="entry name" value="Sulfatase_Mod_Factor_Kinase"/>
</dbReference>
<sequence>MKISSVISFLFLVLLRWGHHQSHIEGPSKMVLVPGNDEIESFYMDQYELTIAEFAEFVEATGYVTEAEKLGGTMRLKGGTNWEIIEGKAWNRHTLLDENGIEETLDKIPEFRNHPVMHLAPSDVQAYANWVNKRIPTLQEWMHAVKAGQKDYQYAYPGGNDLRKLGWYEGNTDSWFPMDVGTKIPNELGIYDLVGNAAEVVLLEKGSQEFQVRGGTFFSSKMFLEPERKAPIGAVWNRPLDMIGIRLVKDVQ</sequence>
<organism evidence="2 3">
    <name type="scientific">Algoriphagus marincola</name>
    <dbReference type="NCBI Taxonomy" id="264027"/>
    <lineage>
        <taxon>Bacteria</taxon>
        <taxon>Pseudomonadati</taxon>
        <taxon>Bacteroidota</taxon>
        <taxon>Cytophagia</taxon>
        <taxon>Cytophagales</taxon>
        <taxon>Cyclobacteriaceae</taxon>
        <taxon>Algoriphagus</taxon>
    </lineage>
</organism>
<name>A0ABS7N4I7_9BACT</name>
<accession>A0ABS7N4I7</accession>
<reference evidence="2 3" key="1">
    <citation type="submission" date="2021-06" db="EMBL/GenBank/DDBJ databases">
        <title>44 bacteria genomes isolated from Dapeng, Shenzhen.</title>
        <authorList>
            <person name="Zheng W."/>
            <person name="Yu S."/>
            <person name="Huang Y."/>
        </authorList>
    </citation>
    <scope>NUCLEOTIDE SEQUENCE [LARGE SCALE GENOMIC DNA]</scope>
    <source>
        <strain evidence="2 3">DP5N14-6</strain>
    </source>
</reference>
<evidence type="ECO:0000313" key="3">
    <source>
        <dbReference type="Proteomes" id="UP000766609"/>
    </source>
</evidence>